<protein>
    <recommendedName>
        <fullName evidence="1">Endonuclease GajA/Old nuclease/RecF-like AAA domain-containing protein</fullName>
    </recommendedName>
</protein>
<dbReference type="InterPro" id="IPR051396">
    <property type="entry name" value="Bact_Antivir_Def_Nuclease"/>
</dbReference>
<dbReference type="Proteomes" id="UP001208689">
    <property type="component" value="Chromosome"/>
</dbReference>
<dbReference type="InterPro" id="IPR041685">
    <property type="entry name" value="AAA_GajA/Old/RecF-like"/>
</dbReference>
<evidence type="ECO:0000313" key="3">
    <source>
        <dbReference type="Proteomes" id="UP001208689"/>
    </source>
</evidence>
<proteinExistence type="predicted"/>
<gene>
    <name evidence="2" type="ORF">NEF87_004846</name>
</gene>
<dbReference type="Pfam" id="PF13175">
    <property type="entry name" value="AAA_15"/>
    <property type="match status" value="1"/>
</dbReference>
<feature type="domain" description="Endonuclease GajA/Old nuclease/RecF-like AAA" evidence="1">
    <location>
        <begin position="6"/>
        <end position="418"/>
    </location>
</feature>
<keyword evidence="3" id="KW-1185">Reference proteome</keyword>
<evidence type="ECO:0000259" key="1">
    <source>
        <dbReference type="Pfam" id="PF13175"/>
    </source>
</evidence>
<sequence length="740" mass="87752">MTISRLHRVEIFNLLSFDHQVFENIGELGVIIGPNNAGKSNFFKILEKIRPNQNLNHKFIMFDENPALAKIIINFKFEKLKLREFFVKNSKHIFRSRAKDYILDPESFKIYKNRQYDEKESLTIEEAFANIIFELILMPGSNNRVFIKKVSFQNEWFSHSFGEKKNLGSNYSFRILDLSNPTHVAKTIEKHQEWRYIPENIFHTSFPNSQKNMLDDKNYFEILKVEPFLYFFLKPIVNFHSKMRCIKEDRFFNHFSKIKETNDIKALDATGNKIPTLILEYDTNQRSKLDKLCNYLFRFYPSLLEINQNFLVKPDYALFDPKYNSELNRHISDFPITIPYLKEKKLDYKLTFDKLGKGIQQLVIILAFILETEEDGILLIEEPELFIHPQLQKILLSIIKENLGKYQVLITTHSPYFIDNSEEDWSIHRVKRVDKVTQVFNDSKENLDILFQDLGIKPSDYLMNNGMILVEGKDDIEFFKNAIPGLLEDNRIVLQQLGGKRDVHYWANAKLIQHFTNKNFKFLIILDNDEGNTEILKNRAVEIQEKILLLPVREIENLYLNPEILLEMIKSSSNPLVIEPTLELIKQIIKSAVDEQMIRKKQIKFFFNEFPKVFSEKDKKKISKTFVENKEGETRSQETRVDSFLKTIEDFITKHKHISLDKQFYKERFATYAKEIELIIKKGEEWKEFPGKELKLRVFAECSKKFGFIYEKDNYYRIIQEKGFVKEKLLDKISQKLNLN</sequence>
<dbReference type="PANTHER" id="PTHR43581:SF4">
    <property type="entry name" value="ATP_GTP PHOSPHATASE"/>
    <property type="match status" value="1"/>
</dbReference>
<evidence type="ECO:0000313" key="2">
    <source>
        <dbReference type="EMBL" id="UYP48561.1"/>
    </source>
</evidence>
<accession>A0ABY6HYY9</accession>
<dbReference type="InterPro" id="IPR027417">
    <property type="entry name" value="P-loop_NTPase"/>
</dbReference>
<dbReference type="Gene3D" id="3.40.50.300">
    <property type="entry name" value="P-loop containing nucleotide triphosphate hydrolases"/>
    <property type="match status" value="1"/>
</dbReference>
<dbReference type="EMBL" id="CP104013">
    <property type="protein sequence ID" value="UYP48561.1"/>
    <property type="molecule type" value="Genomic_DNA"/>
</dbReference>
<name>A0ABY6HYY9_9ARCH</name>
<reference evidence="2" key="1">
    <citation type="submission" date="2022-09" db="EMBL/GenBank/DDBJ databases">
        <title>Actin cytoskeleton and complex cell architecture in an #Asgard archaeon.</title>
        <authorList>
            <person name="Ponce Toledo R.I."/>
            <person name="Schleper C."/>
            <person name="Rodrigues Oliveira T."/>
            <person name="Wollweber F."/>
            <person name="Xu J."/>
            <person name="Rittmann S."/>
            <person name="Klingl A."/>
            <person name="Pilhofer M."/>
        </authorList>
    </citation>
    <scope>NUCLEOTIDE SEQUENCE</scope>
    <source>
        <strain evidence="2">B-35</strain>
    </source>
</reference>
<organism evidence="2 3">
    <name type="scientific">Candidatus Lokiarchaeum ossiferum</name>
    <dbReference type="NCBI Taxonomy" id="2951803"/>
    <lineage>
        <taxon>Archaea</taxon>
        <taxon>Promethearchaeati</taxon>
        <taxon>Promethearchaeota</taxon>
        <taxon>Promethearchaeia</taxon>
        <taxon>Promethearchaeales</taxon>
        <taxon>Promethearchaeaceae</taxon>
        <taxon>Candidatus Lokiarchaeum</taxon>
    </lineage>
</organism>
<dbReference type="PANTHER" id="PTHR43581">
    <property type="entry name" value="ATP/GTP PHOSPHATASE"/>
    <property type="match status" value="1"/>
</dbReference>
<dbReference type="SUPFAM" id="SSF52540">
    <property type="entry name" value="P-loop containing nucleoside triphosphate hydrolases"/>
    <property type="match status" value="1"/>
</dbReference>